<proteinExistence type="predicted"/>
<reference evidence="1 2" key="1">
    <citation type="submission" date="2015-09" db="EMBL/GenBank/DDBJ databases">
        <authorList>
            <consortium name="Pathogen Informatics"/>
        </authorList>
    </citation>
    <scope>NUCLEOTIDE SEQUENCE [LARGE SCALE GENOMIC DNA]</scope>
    <source>
        <strain evidence="1 2">2789STDY5834885</strain>
    </source>
</reference>
<accession>A0A174KWS2</accession>
<dbReference type="RefSeq" id="WP_055266180.1">
    <property type="nucleotide sequence ID" value="NZ_CZAL01000006.1"/>
</dbReference>
<dbReference type="Proteomes" id="UP000095709">
    <property type="component" value="Unassembled WGS sequence"/>
</dbReference>
<dbReference type="EMBL" id="CZAL01000006">
    <property type="protein sequence ID" value="CUP13925.1"/>
    <property type="molecule type" value="Genomic_DNA"/>
</dbReference>
<protein>
    <recommendedName>
        <fullName evidence="3">VWFA domain-containing protein</fullName>
    </recommendedName>
</protein>
<evidence type="ECO:0008006" key="3">
    <source>
        <dbReference type="Google" id="ProtNLM"/>
    </source>
</evidence>
<dbReference type="SUPFAM" id="SSF53300">
    <property type="entry name" value="vWA-like"/>
    <property type="match status" value="1"/>
</dbReference>
<sequence>MNSSEIMDLLGSVGDGPYVKNVDIVIVIETSENMSRVVDDIKNLDFSVDGFLNYLGLRDRENIKKIRYKLVWFNGTLKRKISSSQFYTVPGEETELRECLSKISTEGTGKADCVPIQALLKAMNSNFCDVGNKIYHIIVVLSNSGVYWESDEEYEKLRELLVNQWCASNRAQKILILFTPNKTPWDEIGLELDNTIRVDTDYTFYNELTIKTLKKWIARVIGYVVDW</sequence>
<evidence type="ECO:0000313" key="1">
    <source>
        <dbReference type="EMBL" id="CUP13925.1"/>
    </source>
</evidence>
<dbReference type="AlphaFoldDB" id="A0A174KWS2"/>
<evidence type="ECO:0000313" key="2">
    <source>
        <dbReference type="Proteomes" id="UP000095709"/>
    </source>
</evidence>
<gene>
    <name evidence="1" type="ORF">ERS852498_01323</name>
</gene>
<dbReference type="InterPro" id="IPR036465">
    <property type="entry name" value="vWFA_dom_sf"/>
</dbReference>
<organism evidence="1 2">
    <name type="scientific">Fusicatenibacter saccharivorans</name>
    <dbReference type="NCBI Taxonomy" id="1150298"/>
    <lineage>
        <taxon>Bacteria</taxon>
        <taxon>Bacillati</taxon>
        <taxon>Bacillota</taxon>
        <taxon>Clostridia</taxon>
        <taxon>Lachnospirales</taxon>
        <taxon>Lachnospiraceae</taxon>
        <taxon>Fusicatenibacter</taxon>
    </lineage>
</organism>
<name>A0A174KWS2_9FIRM</name>
<dbReference type="Gene3D" id="3.40.50.410">
    <property type="entry name" value="von Willebrand factor, type A domain"/>
    <property type="match status" value="1"/>
</dbReference>